<dbReference type="InterPro" id="IPR006645">
    <property type="entry name" value="NGN-like_dom"/>
</dbReference>
<keyword evidence="2" id="KW-0805">Transcription regulation</keyword>
<dbReference type="InterPro" id="IPR036735">
    <property type="entry name" value="NGN_dom_sf"/>
</dbReference>
<dbReference type="NCBIfam" id="NF006534">
    <property type="entry name" value="PRK09014.1"/>
    <property type="match status" value="1"/>
</dbReference>
<dbReference type="PATRIC" id="fig|1129794.4.peg.3414"/>
<name>K7A7X4_9ALTE</name>
<dbReference type="STRING" id="1129794.C427_3435"/>
<keyword evidence="3" id="KW-0804">Transcription</keyword>
<dbReference type="HOGENOM" id="CLU_067287_5_0_6"/>
<dbReference type="AlphaFoldDB" id="K7A7X4"/>
<keyword evidence="6" id="KW-1185">Reference proteome</keyword>
<dbReference type="EMBL" id="CP003837">
    <property type="protein sequence ID" value="AGH45544.1"/>
    <property type="molecule type" value="Genomic_DNA"/>
</dbReference>
<dbReference type="PANTHER" id="PTHR30265:SF7">
    <property type="entry name" value="TRANSCRIPTION ANTITERMINATION PROTEIN RFAH"/>
    <property type="match status" value="1"/>
</dbReference>
<dbReference type="CDD" id="cd09892">
    <property type="entry name" value="NGN_SP_RfaH"/>
    <property type="match status" value="1"/>
</dbReference>
<dbReference type="KEGG" id="gps:C427_3435"/>
<dbReference type="GO" id="GO:0006354">
    <property type="term" value="P:DNA-templated transcription elongation"/>
    <property type="evidence" value="ECO:0007669"/>
    <property type="project" value="InterPro"/>
</dbReference>
<evidence type="ECO:0000256" key="3">
    <source>
        <dbReference type="ARBA" id="ARBA00023163"/>
    </source>
</evidence>
<dbReference type="InterPro" id="IPR010215">
    <property type="entry name" value="Transcription_antiterm_RfaH"/>
</dbReference>
<dbReference type="SMART" id="SM00738">
    <property type="entry name" value="NGN"/>
    <property type="match status" value="1"/>
</dbReference>
<dbReference type="eggNOG" id="COG0250">
    <property type="taxonomic scope" value="Bacteria"/>
</dbReference>
<accession>K7A7X4</accession>
<gene>
    <name evidence="5" type="ORF">C427_3435</name>
</gene>
<dbReference type="InterPro" id="IPR043425">
    <property type="entry name" value="NusG-like"/>
</dbReference>
<dbReference type="SUPFAM" id="SSF82679">
    <property type="entry name" value="N-utilization substance G protein NusG, N-terminal domain"/>
    <property type="match status" value="1"/>
</dbReference>
<evidence type="ECO:0000313" key="6">
    <source>
        <dbReference type="Proteomes" id="UP000011864"/>
    </source>
</evidence>
<dbReference type="NCBIfam" id="TIGR01955">
    <property type="entry name" value="RfaH"/>
    <property type="match status" value="1"/>
</dbReference>
<reference evidence="5 6" key="1">
    <citation type="journal article" date="2013" name="Genome Announc.">
        <title>Complete Genome Sequence of Glaciecola psychrophila Strain 170T.</title>
        <authorList>
            <person name="Yin J."/>
            <person name="Chen J."/>
            <person name="Liu G."/>
            <person name="Yu Y."/>
            <person name="Song L."/>
            <person name="Wang X."/>
            <person name="Qu X."/>
        </authorList>
    </citation>
    <scope>NUCLEOTIDE SEQUENCE [LARGE SCALE GENOMIC DNA]</scope>
    <source>
        <strain evidence="5 6">170</strain>
    </source>
</reference>
<evidence type="ECO:0000259" key="4">
    <source>
        <dbReference type="SMART" id="SM00738"/>
    </source>
</evidence>
<dbReference type="OrthoDB" id="9790639at2"/>
<feature type="domain" description="NusG-like N-terminal" evidence="4">
    <location>
        <begin position="6"/>
        <end position="105"/>
    </location>
</feature>
<organism evidence="5 6">
    <name type="scientific">Paraglaciecola psychrophila 170</name>
    <dbReference type="NCBI Taxonomy" id="1129794"/>
    <lineage>
        <taxon>Bacteria</taxon>
        <taxon>Pseudomonadati</taxon>
        <taxon>Pseudomonadota</taxon>
        <taxon>Gammaproteobacteria</taxon>
        <taxon>Alteromonadales</taxon>
        <taxon>Alteromonadaceae</taxon>
        <taxon>Paraglaciecola</taxon>
    </lineage>
</organism>
<evidence type="ECO:0000313" key="5">
    <source>
        <dbReference type="EMBL" id="AGH45544.1"/>
    </source>
</evidence>
<dbReference type="Proteomes" id="UP000011864">
    <property type="component" value="Chromosome"/>
</dbReference>
<proteinExistence type="predicted"/>
<dbReference type="GO" id="GO:0031564">
    <property type="term" value="P:transcription antitermination"/>
    <property type="evidence" value="ECO:0007669"/>
    <property type="project" value="UniProtKB-KW"/>
</dbReference>
<dbReference type="PANTHER" id="PTHR30265">
    <property type="entry name" value="RHO-INTERACTING TRANSCRIPTION TERMINATION FACTOR NUSG"/>
    <property type="match status" value="1"/>
</dbReference>
<sequence length="174" mass="19960">MLNADNGQWFVLTSKPREEQRAYDNLTMQGYEVFLPKIAQVTKINNRNQIVQKSLFPNYLFIHLDKQVADFNAIRSTRGVGSFVRFGLNHATIDYGIINAIKKRIGCEKQDKTLVELIEYCQGDAVELTEGSFEGLIAIYQAKSGLERSLLMVRMLGQERQVIVKNKKFEKVVR</sequence>
<dbReference type="GO" id="GO:0005829">
    <property type="term" value="C:cytosol"/>
    <property type="evidence" value="ECO:0007669"/>
    <property type="project" value="TreeGrafter"/>
</dbReference>
<protein>
    <recommendedName>
        <fullName evidence="4">NusG-like N-terminal domain-containing protein</fullName>
    </recommendedName>
</protein>
<evidence type="ECO:0000256" key="2">
    <source>
        <dbReference type="ARBA" id="ARBA00023015"/>
    </source>
</evidence>
<dbReference type="Gene3D" id="3.30.70.940">
    <property type="entry name" value="NusG, N-terminal domain"/>
    <property type="match status" value="1"/>
</dbReference>
<keyword evidence="1" id="KW-0889">Transcription antitermination</keyword>
<dbReference type="RefSeq" id="WP_007636615.1">
    <property type="nucleotide sequence ID" value="NC_020514.1"/>
</dbReference>
<evidence type="ECO:0000256" key="1">
    <source>
        <dbReference type="ARBA" id="ARBA00022814"/>
    </source>
</evidence>
<dbReference type="Pfam" id="PF02357">
    <property type="entry name" value="NusG"/>
    <property type="match status" value="1"/>
</dbReference>